<dbReference type="InterPro" id="IPR050781">
    <property type="entry name" value="CWC22_splicing_factor"/>
</dbReference>
<dbReference type="GeneID" id="59236696"/>
<dbReference type="SUPFAM" id="SSF48371">
    <property type="entry name" value="ARM repeat"/>
    <property type="match status" value="1"/>
</dbReference>
<evidence type="ECO:0000256" key="4">
    <source>
        <dbReference type="ARBA" id="ARBA00023187"/>
    </source>
</evidence>
<dbReference type="Pfam" id="PF02847">
    <property type="entry name" value="MA3"/>
    <property type="match status" value="1"/>
</dbReference>
<evidence type="ECO:0000256" key="2">
    <source>
        <dbReference type="ARBA" id="ARBA00006856"/>
    </source>
</evidence>
<dbReference type="SMART" id="SM00544">
    <property type="entry name" value="MA3"/>
    <property type="match status" value="1"/>
</dbReference>
<evidence type="ECO:0000313" key="10">
    <source>
        <dbReference type="Proteomes" id="UP000509704"/>
    </source>
</evidence>
<dbReference type="GO" id="GO:0071013">
    <property type="term" value="C:catalytic step 2 spliceosome"/>
    <property type="evidence" value="ECO:0007669"/>
    <property type="project" value="TreeGrafter"/>
</dbReference>
<proteinExistence type="inferred from homology"/>
<evidence type="ECO:0000256" key="7">
    <source>
        <dbReference type="SAM" id="MobiDB-lite"/>
    </source>
</evidence>
<dbReference type="InterPro" id="IPR016024">
    <property type="entry name" value="ARM-type_fold"/>
</dbReference>
<keyword evidence="10" id="KW-1185">Reference proteome</keyword>
<dbReference type="GO" id="GO:0003723">
    <property type="term" value="F:RNA binding"/>
    <property type="evidence" value="ECO:0007669"/>
    <property type="project" value="InterPro"/>
</dbReference>
<keyword evidence="4" id="KW-0508">mRNA splicing</keyword>
<evidence type="ECO:0000256" key="5">
    <source>
        <dbReference type="ARBA" id="ARBA00023242"/>
    </source>
</evidence>
<organism evidence="9 10">
    <name type="scientific">Zygotorulaspora mrakii</name>
    <name type="common">Zygosaccharomyces mrakii</name>
    <dbReference type="NCBI Taxonomy" id="42260"/>
    <lineage>
        <taxon>Eukaryota</taxon>
        <taxon>Fungi</taxon>
        <taxon>Dikarya</taxon>
        <taxon>Ascomycota</taxon>
        <taxon>Saccharomycotina</taxon>
        <taxon>Saccharomycetes</taxon>
        <taxon>Saccharomycetales</taxon>
        <taxon>Saccharomycetaceae</taxon>
        <taxon>Zygotorulaspora</taxon>
    </lineage>
</organism>
<evidence type="ECO:0000256" key="3">
    <source>
        <dbReference type="ARBA" id="ARBA00022664"/>
    </source>
</evidence>
<dbReference type="EMBL" id="CP058608">
    <property type="protein sequence ID" value="QLG72954.1"/>
    <property type="molecule type" value="Genomic_DNA"/>
</dbReference>
<feature type="domain" description="MI" evidence="8">
    <location>
        <begin position="288"/>
        <end position="404"/>
    </location>
</feature>
<evidence type="ECO:0000313" key="9">
    <source>
        <dbReference type="EMBL" id="QLG72954.1"/>
    </source>
</evidence>
<dbReference type="SMART" id="SM00543">
    <property type="entry name" value="MIF4G"/>
    <property type="match status" value="1"/>
</dbReference>
<dbReference type="AlphaFoldDB" id="A0A7H9B3H5"/>
<feature type="region of interest" description="Disordered" evidence="7">
    <location>
        <begin position="491"/>
        <end position="561"/>
    </location>
</feature>
<dbReference type="PANTHER" id="PTHR18034">
    <property type="entry name" value="CELL CYCLE CONTROL PROTEIN CWF22-RELATED"/>
    <property type="match status" value="1"/>
</dbReference>
<evidence type="ECO:0000256" key="6">
    <source>
        <dbReference type="ARBA" id="ARBA00040804"/>
    </source>
</evidence>
<dbReference type="InterPro" id="IPR003890">
    <property type="entry name" value="MIF4G-like_typ-3"/>
</dbReference>
<dbReference type="Proteomes" id="UP000509704">
    <property type="component" value="Chromosome 5"/>
</dbReference>
<reference evidence="9 10" key="1">
    <citation type="submission" date="2020-07" db="EMBL/GenBank/DDBJ databases">
        <title>The yeast mating-type switching endonuclease HO is a domesticated member of an unorthodox homing genetic element family.</title>
        <authorList>
            <person name="Coughlan A.Y."/>
            <person name="Lombardi L."/>
            <person name="Braun-Galleani S."/>
            <person name="Martos A.R."/>
            <person name="Galeote V."/>
            <person name="Bigey F."/>
            <person name="Dequin S."/>
            <person name="Byrne K.P."/>
            <person name="Wolfe K.H."/>
        </authorList>
    </citation>
    <scope>NUCLEOTIDE SEQUENCE [LARGE SCALE GENOMIC DNA]</scope>
    <source>
        <strain evidence="9 10">NRRL Y-6702</strain>
    </source>
</reference>
<dbReference type="RefSeq" id="XP_037144681.1">
    <property type="nucleotide sequence ID" value="XM_037288786.1"/>
</dbReference>
<protein>
    <recommendedName>
        <fullName evidence="6">Pre-mRNA-splicing factor CWC22</fullName>
    </recommendedName>
</protein>
<gene>
    <name evidence="9" type="ORF">HG535_0E00380</name>
</gene>
<feature type="compositionally biased region" description="Basic and acidic residues" evidence="7">
    <location>
        <begin position="503"/>
        <end position="518"/>
    </location>
</feature>
<comment type="similarity">
    <text evidence="2">Belongs to the CWC22 family.</text>
</comment>
<sequence>MSTNPNDASEESQRSNWKVLDAYLGSVFQNADSTNFESSLSDLMEVNIILTKNLIVYHLLRCQKLKCDAATYGLLAAKLNSLFPDIGGILVKEGTAQFIEAYNRQDRRAAVAILSLLTHLFNYEVVHEIVILQLMHLLLENCDNFSISLVVNLLRDGGKHLMEVSNTAHNMVYEKLRELLQAGLLSSSTAKAVEELFDIRRSNYGDAQSKILAEALEGERHTHTFIIDNDTITPSNNLGEFEYEANFLKTAELFEALNERFLLESNEKLAPQTNVLLAKDMTGKNEIEFKKQIYLILKSSLSGDEAAHKILKLRISDPEKHRVVDVIIKSSIQESTYSKFYGLLSERLCSSHKSWKPAFQKIFKENYDNAEDFEPFQLRTMGKFWGHIIASDYIGFEVFECIKMSDEDTTAPGRIFLKFIMQELVAELEIKELENRLQEDYVQPYLANMFPMSDPEKMRYSINYFTAIGLGTLTQKMRGQLEIVNQSKKIPDLGKNESTTNGLRERDLHFAPKSRFDKNPTMPNRSRGRSKTPPRRQRRGSLTPPRRRNRSRSPVTSRFSK</sequence>
<name>A0A7H9B3H5_ZYGMR</name>
<dbReference type="PANTHER" id="PTHR18034:SF3">
    <property type="entry name" value="PRE-MRNA-SPLICING FACTOR CWC22 HOMOLOG"/>
    <property type="match status" value="1"/>
</dbReference>
<dbReference type="PROSITE" id="PS51366">
    <property type="entry name" value="MI"/>
    <property type="match status" value="1"/>
</dbReference>
<dbReference type="Pfam" id="PF02854">
    <property type="entry name" value="MIF4G"/>
    <property type="match status" value="1"/>
</dbReference>
<dbReference type="OrthoDB" id="3938623at2759"/>
<evidence type="ECO:0000259" key="8">
    <source>
        <dbReference type="PROSITE" id="PS51366"/>
    </source>
</evidence>
<dbReference type="KEGG" id="zmk:HG535_0E00380"/>
<feature type="compositionally biased region" description="Basic residues" evidence="7">
    <location>
        <begin position="526"/>
        <end position="551"/>
    </location>
</feature>
<accession>A0A7H9B3H5</accession>
<evidence type="ECO:0000256" key="1">
    <source>
        <dbReference type="ARBA" id="ARBA00004123"/>
    </source>
</evidence>
<feature type="compositionally biased region" description="Low complexity" evidence="7">
    <location>
        <begin position="552"/>
        <end position="561"/>
    </location>
</feature>
<comment type="subcellular location">
    <subcellularLocation>
        <location evidence="1">Nucleus</location>
    </subcellularLocation>
</comment>
<keyword evidence="5" id="KW-0539">Nucleus</keyword>
<keyword evidence="3" id="KW-0507">mRNA processing</keyword>
<dbReference type="Gene3D" id="1.25.40.180">
    <property type="match status" value="1"/>
</dbReference>
<dbReference type="InterPro" id="IPR003891">
    <property type="entry name" value="Initiation_fac_eIF4g_MI"/>
</dbReference>
<dbReference type="GO" id="GO:0000398">
    <property type="term" value="P:mRNA splicing, via spliceosome"/>
    <property type="evidence" value="ECO:0007669"/>
    <property type="project" value="TreeGrafter"/>
</dbReference>